<evidence type="ECO:0000256" key="1">
    <source>
        <dbReference type="ARBA" id="ARBA00004651"/>
    </source>
</evidence>
<protein>
    <recommendedName>
        <fullName evidence="8">Type IV secretion system coupling protein TraD DNA-binding domain-containing protein</fullName>
    </recommendedName>
</protein>
<evidence type="ECO:0000259" key="8">
    <source>
        <dbReference type="Pfam" id="PF10412"/>
    </source>
</evidence>
<evidence type="ECO:0000313" key="10">
    <source>
        <dbReference type="Proteomes" id="UP000070299"/>
    </source>
</evidence>
<dbReference type="RefSeq" id="WP_068382227.1">
    <property type="nucleotide sequence ID" value="NZ_LSNE01000020.1"/>
</dbReference>
<dbReference type="InterPro" id="IPR051539">
    <property type="entry name" value="T4SS-coupling_protein"/>
</dbReference>
<feature type="region of interest" description="Disordered" evidence="6">
    <location>
        <begin position="542"/>
        <end position="561"/>
    </location>
</feature>
<keyword evidence="4 7" id="KW-1133">Transmembrane helix</keyword>
<dbReference type="PANTHER" id="PTHR37937">
    <property type="entry name" value="CONJUGATIVE TRANSFER: DNA TRANSPORT"/>
    <property type="match status" value="1"/>
</dbReference>
<keyword evidence="10" id="KW-1185">Reference proteome</keyword>
<sequence length="561" mass="63363">MNNYTPPSTPQRSRGLITTFFVISFLILSCSSFYLFWFKEFGQLDRHAEFIFSAIKELIFYHSSVTIEQYWIALSEGQIRAKLLSYATLVIVLSAFLSFIAIRLLFFRHAGRTQDIKVKGGKLRLRTPDKTIQKGASHLFIHPELPLDSHQYTGNLFTFGAHGSGKSTLIKFLVSQLIGQRGKSVILFDEKREYTQIFYKPDSVHLIAPWDARTCIWDIGSDLKSIPQFRQFVSQLIPIDESKPTWGQGAQDIMIALMLCCQKESSLSWKALSHWLSMPVDDWLDSFEKYYPPALKFITGADETVSSYISNLSSNIAWIHDLALLENSSNKKISFNEWIKGDRSKFNTVIIQSHPFHTEMMAKLASAILHCVSLEVLSSEDNESEELWLILDELGNLPKLESLQKWLSTGRSKGARTIAGTQNISQTKEVYGENISETLLSLFKNHVVFQCGAIGKTPELASDSLGQVVFERPSKSSSSNGDSTFTWHKFTENLVPKVDIINLKNTKFGVVGFAKVSGDSDVYKLEWGYNQYAQIAPSTVISDGSEHEQTKSNRLKVKRTG</sequence>
<name>A0A148KKF2_9ALTE</name>
<gene>
    <name evidence="9" type="ORF">AX660_03165</name>
</gene>
<keyword evidence="5 7" id="KW-0472">Membrane</keyword>
<dbReference type="Gene3D" id="3.40.50.300">
    <property type="entry name" value="P-loop containing nucleotide triphosphate hydrolases"/>
    <property type="match status" value="2"/>
</dbReference>
<dbReference type="InterPro" id="IPR019476">
    <property type="entry name" value="T4SS_TraD_DNA-bd"/>
</dbReference>
<dbReference type="STRING" id="1799789.AX660_03165"/>
<dbReference type="SUPFAM" id="SSF52540">
    <property type="entry name" value="P-loop containing nucleoside triphosphate hydrolases"/>
    <property type="match status" value="1"/>
</dbReference>
<feature type="transmembrane region" description="Helical" evidence="7">
    <location>
        <begin position="16"/>
        <end position="38"/>
    </location>
</feature>
<evidence type="ECO:0000256" key="7">
    <source>
        <dbReference type="SAM" id="Phobius"/>
    </source>
</evidence>
<dbReference type="GO" id="GO:0005886">
    <property type="term" value="C:plasma membrane"/>
    <property type="evidence" value="ECO:0007669"/>
    <property type="project" value="UniProtKB-SubCell"/>
</dbReference>
<dbReference type="Proteomes" id="UP000070299">
    <property type="component" value="Unassembled WGS sequence"/>
</dbReference>
<keyword evidence="2" id="KW-1003">Cell membrane</keyword>
<dbReference type="PANTHER" id="PTHR37937:SF1">
    <property type="entry name" value="CONJUGATIVE TRANSFER: DNA TRANSPORT"/>
    <property type="match status" value="1"/>
</dbReference>
<evidence type="ECO:0000256" key="3">
    <source>
        <dbReference type="ARBA" id="ARBA00022692"/>
    </source>
</evidence>
<evidence type="ECO:0000313" key="9">
    <source>
        <dbReference type="EMBL" id="KXI26783.1"/>
    </source>
</evidence>
<organism evidence="9 10">
    <name type="scientific">Paraglaciecola hydrolytica</name>
    <dbReference type="NCBI Taxonomy" id="1799789"/>
    <lineage>
        <taxon>Bacteria</taxon>
        <taxon>Pseudomonadati</taxon>
        <taxon>Pseudomonadota</taxon>
        <taxon>Gammaproteobacteria</taxon>
        <taxon>Alteromonadales</taxon>
        <taxon>Alteromonadaceae</taxon>
        <taxon>Paraglaciecola</taxon>
    </lineage>
</organism>
<evidence type="ECO:0000256" key="2">
    <source>
        <dbReference type="ARBA" id="ARBA00022475"/>
    </source>
</evidence>
<proteinExistence type="predicted"/>
<dbReference type="EMBL" id="LSNE01000020">
    <property type="protein sequence ID" value="KXI26783.1"/>
    <property type="molecule type" value="Genomic_DNA"/>
</dbReference>
<dbReference type="CDD" id="cd01127">
    <property type="entry name" value="TrwB_TraG_TraD_VirD4"/>
    <property type="match status" value="1"/>
</dbReference>
<dbReference type="OrthoDB" id="9803543at2"/>
<evidence type="ECO:0000256" key="4">
    <source>
        <dbReference type="ARBA" id="ARBA00022989"/>
    </source>
</evidence>
<evidence type="ECO:0000256" key="6">
    <source>
        <dbReference type="SAM" id="MobiDB-lite"/>
    </source>
</evidence>
<evidence type="ECO:0000256" key="5">
    <source>
        <dbReference type="ARBA" id="ARBA00023136"/>
    </source>
</evidence>
<comment type="subcellular location">
    <subcellularLocation>
        <location evidence="1">Cell membrane</location>
        <topology evidence="1">Multi-pass membrane protein</topology>
    </subcellularLocation>
</comment>
<reference evidence="10" key="1">
    <citation type="submission" date="2016-02" db="EMBL/GenBank/DDBJ databases">
        <authorList>
            <person name="Schultz-Johansen M."/>
            <person name="Glaring M.A."/>
            <person name="Bech P.K."/>
            <person name="Stougaard P."/>
        </authorList>
    </citation>
    <scope>NUCLEOTIDE SEQUENCE [LARGE SCALE GENOMIC DNA]</scope>
    <source>
        <strain evidence="10">S66</strain>
    </source>
</reference>
<keyword evidence="3 7" id="KW-0812">Transmembrane</keyword>
<feature type="domain" description="Type IV secretion system coupling protein TraD DNA-binding" evidence="8">
    <location>
        <begin position="141"/>
        <end position="507"/>
    </location>
</feature>
<accession>A0A148KKF2</accession>
<feature type="transmembrane region" description="Helical" evidence="7">
    <location>
        <begin position="84"/>
        <end position="106"/>
    </location>
</feature>
<dbReference type="Pfam" id="PF10412">
    <property type="entry name" value="TrwB_AAD_bind"/>
    <property type="match status" value="1"/>
</dbReference>
<comment type="caution">
    <text evidence="9">The sequence shown here is derived from an EMBL/GenBank/DDBJ whole genome shotgun (WGS) entry which is preliminary data.</text>
</comment>
<dbReference type="AlphaFoldDB" id="A0A148KKF2"/>
<dbReference type="InterPro" id="IPR027417">
    <property type="entry name" value="P-loop_NTPase"/>
</dbReference>